<dbReference type="KEGG" id="amaq:GO499_01975"/>
<dbReference type="RefSeq" id="WP_161860609.1">
    <property type="nucleotide sequence ID" value="NZ_CP046620.1"/>
</dbReference>
<gene>
    <name evidence="1" type="ORF">GO499_01975</name>
</gene>
<accession>A0A6P1SUC9</accession>
<proteinExistence type="predicted"/>
<keyword evidence="2" id="KW-1185">Reference proteome</keyword>
<dbReference type="AlphaFoldDB" id="A0A6P1SUC9"/>
<dbReference type="Proteomes" id="UP000464495">
    <property type="component" value="Chromosome"/>
</dbReference>
<organism evidence="1 2">
    <name type="scientific">Algicella marina</name>
    <dbReference type="NCBI Taxonomy" id="2683284"/>
    <lineage>
        <taxon>Bacteria</taxon>
        <taxon>Pseudomonadati</taxon>
        <taxon>Pseudomonadota</taxon>
        <taxon>Alphaproteobacteria</taxon>
        <taxon>Rhodobacterales</taxon>
        <taxon>Paracoccaceae</taxon>
        <taxon>Algicella</taxon>
    </lineage>
</organism>
<evidence type="ECO:0000313" key="1">
    <source>
        <dbReference type="EMBL" id="QHQ34038.1"/>
    </source>
</evidence>
<protein>
    <submittedName>
        <fullName evidence="1">Uncharacterized protein</fullName>
    </submittedName>
</protein>
<sequence>MSASVVSGAAGRVVEVPLFHGFGAKFNPRRWDVVAWGGRGIAWAVAVTRVFGVI</sequence>
<reference evidence="1 2" key="1">
    <citation type="submission" date="2019-12" db="EMBL/GenBank/DDBJ databases">
        <title>Complete genome sequence of Algicella marina strain 9Alg 56(T) isolated from the red alga Tichocarpus crinitus.</title>
        <authorList>
            <person name="Kim S.-G."/>
            <person name="Nedashkovskaya O.I."/>
        </authorList>
    </citation>
    <scope>NUCLEOTIDE SEQUENCE [LARGE SCALE GENOMIC DNA]</scope>
    <source>
        <strain evidence="1 2">9Alg 56</strain>
    </source>
</reference>
<dbReference type="EMBL" id="CP046620">
    <property type="protein sequence ID" value="QHQ34038.1"/>
    <property type="molecule type" value="Genomic_DNA"/>
</dbReference>
<evidence type="ECO:0000313" key="2">
    <source>
        <dbReference type="Proteomes" id="UP000464495"/>
    </source>
</evidence>
<name>A0A6P1SUC9_9RHOB</name>